<evidence type="ECO:0000256" key="3">
    <source>
        <dbReference type="ARBA" id="ARBA00022692"/>
    </source>
</evidence>
<feature type="region of interest" description="Disordered" evidence="6">
    <location>
        <begin position="1248"/>
        <end position="1271"/>
    </location>
</feature>
<feature type="region of interest" description="Disordered" evidence="6">
    <location>
        <begin position="1"/>
        <end position="88"/>
    </location>
</feature>
<name>A0ABD3RZV7_9STRA</name>
<evidence type="ECO:0000256" key="2">
    <source>
        <dbReference type="ARBA" id="ARBA00004308"/>
    </source>
</evidence>
<dbReference type="InterPro" id="IPR012919">
    <property type="entry name" value="SUN_dom"/>
</dbReference>
<feature type="domain" description="VOC" evidence="8">
    <location>
        <begin position="1045"/>
        <end position="1203"/>
    </location>
</feature>
<dbReference type="PROSITE" id="PS51469">
    <property type="entry name" value="SUN"/>
    <property type="match status" value="1"/>
</dbReference>
<dbReference type="InterPro" id="IPR008979">
    <property type="entry name" value="Galactose-bd-like_sf"/>
</dbReference>
<organism evidence="9 10">
    <name type="scientific">Cyclostephanos tholiformis</name>
    <dbReference type="NCBI Taxonomy" id="382380"/>
    <lineage>
        <taxon>Eukaryota</taxon>
        <taxon>Sar</taxon>
        <taxon>Stramenopiles</taxon>
        <taxon>Ochrophyta</taxon>
        <taxon>Bacillariophyta</taxon>
        <taxon>Coscinodiscophyceae</taxon>
        <taxon>Thalassiosirophycidae</taxon>
        <taxon>Stephanodiscales</taxon>
        <taxon>Stephanodiscaceae</taxon>
        <taxon>Cyclostephanos</taxon>
    </lineage>
</organism>
<evidence type="ECO:0000256" key="5">
    <source>
        <dbReference type="ARBA" id="ARBA00023136"/>
    </source>
</evidence>
<feature type="compositionally biased region" description="Basic and acidic residues" evidence="6">
    <location>
        <begin position="19"/>
        <end position="31"/>
    </location>
</feature>
<evidence type="ECO:0000313" key="9">
    <source>
        <dbReference type="EMBL" id="KAL3817720.1"/>
    </source>
</evidence>
<comment type="subcellular location">
    <subcellularLocation>
        <location evidence="2">Endomembrane system</location>
    </subcellularLocation>
    <subcellularLocation>
        <location evidence="1">Mitochondrion inner membrane</location>
        <topology evidence="1">Single-pass membrane protein</topology>
        <orientation evidence="1">Intermembrane side</orientation>
    </subcellularLocation>
</comment>
<keyword evidence="10" id="KW-1185">Reference proteome</keyword>
<evidence type="ECO:0000256" key="6">
    <source>
        <dbReference type="SAM" id="MobiDB-lite"/>
    </source>
</evidence>
<feature type="compositionally biased region" description="Basic and acidic residues" evidence="6">
    <location>
        <begin position="54"/>
        <end position="80"/>
    </location>
</feature>
<protein>
    <submittedName>
        <fullName evidence="9">Uncharacterized protein</fullName>
    </submittedName>
</protein>
<dbReference type="PROSITE" id="PS51819">
    <property type="entry name" value="VOC"/>
    <property type="match status" value="1"/>
</dbReference>
<dbReference type="InterPro" id="IPR029068">
    <property type="entry name" value="Glyas_Bleomycin-R_OHBP_Dase"/>
</dbReference>
<feature type="region of interest" description="Disordered" evidence="6">
    <location>
        <begin position="396"/>
        <end position="415"/>
    </location>
</feature>
<feature type="compositionally biased region" description="Basic and acidic residues" evidence="6">
    <location>
        <begin position="730"/>
        <end position="745"/>
    </location>
</feature>
<dbReference type="PANTHER" id="PTHR12953:SF0">
    <property type="entry name" value="SUN DOMAIN-CONTAINING OSSIFICATION FACTOR"/>
    <property type="match status" value="1"/>
</dbReference>
<feature type="compositionally biased region" description="Basic and acidic residues" evidence="6">
    <location>
        <begin position="191"/>
        <end position="208"/>
    </location>
</feature>
<dbReference type="InterPro" id="IPR045120">
    <property type="entry name" value="Suco/Slp1-like"/>
</dbReference>
<comment type="caution">
    <text evidence="9">The sequence shown here is derived from an EMBL/GenBank/DDBJ whole genome shotgun (WGS) entry which is preliminary data.</text>
</comment>
<dbReference type="Pfam" id="PF04442">
    <property type="entry name" value="CtaG_Cox11"/>
    <property type="match status" value="1"/>
</dbReference>
<feature type="domain" description="SUN" evidence="7">
    <location>
        <begin position="211"/>
        <end position="374"/>
    </location>
</feature>
<evidence type="ECO:0000256" key="1">
    <source>
        <dbReference type="ARBA" id="ARBA00004243"/>
    </source>
</evidence>
<reference evidence="9 10" key="1">
    <citation type="submission" date="2024-10" db="EMBL/GenBank/DDBJ databases">
        <title>Updated reference genomes for cyclostephanoid diatoms.</title>
        <authorList>
            <person name="Roberts W.R."/>
            <person name="Alverson A.J."/>
        </authorList>
    </citation>
    <scope>NUCLEOTIDE SEQUENCE [LARGE SCALE GENOMIC DNA]</scope>
    <source>
        <strain evidence="9 10">AJA228-03</strain>
    </source>
</reference>
<feature type="region of interest" description="Disordered" evidence="6">
    <location>
        <begin position="703"/>
        <end position="745"/>
    </location>
</feature>
<evidence type="ECO:0000313" key="10">
    <source>
        <dbReference type="Proteomes" id="UP001530377"/>
    </source>
</evidence>
<evidence type="ECO:0000256" key="4">
    <source>
        <dbReference type="ARBA" id="ARBA00022989"/>
    </source>
</evidence>
<dbReference type="Gene3D" id="2.60.370.10">
    <property type="entry name" value="Ctag/Cox11"/>
    <property type="match status" value="1"/>
</dbReference>
<dbReference type="InterPro" id="IPR007533">
    <property type="entry name" value="Cyt_c_oxidase_assmbl_CtaG"/>
</dbReference>
<proteinExistence type="predicted"/>
<feature type="compositionally biased region" description="Polar residues" evidence="6">
    <location>
        <begin position="177"/>
        <end position="188"/>
    </location>
</feature>
<feature type="compositionally biased region" description="Basic and acidic residues" evidence="6">
    <location>
        <begin position="216"/>
        <end position="228"/>
    </location>
</feature>
<dbReference type="InterPro" id="IPR023471">
    <property type="entry name" value="CtaG/Cox11_dom_sf"/>
</dbReference>
<dbReference type="GO" id="GO:0005743">
    <property type="term" value="C:mitochondrial inner membrane"/>
    <property type="evidence" value="ECO:0007669"/>
    <property type="project" value="UniProtKB-SubCell"/>
</dbReference>
<dbReference type="PANTHER" id="PTHR12953">
    <property type="entry name" value="MEMBRANE PROTEIN CH1 RELATED"/>
    <property type="match status" value="1"/>
</dbReference>
<dbReference type="InterPro" id="IPR037523">
    <property type="entry name" value="VOC_core"/>
</dbReference>
<dbReference type="SUPFAM" id="SSF49785">
    <property type="entry name" value="Galactose-binding domain-like"/>
    <property type="match status" value="1"/>
</dbReference>
<feature type="compositionally biased region" description="Gly residues" evidence="6">
    <location>
        <begin position="1364"/>
        <end position="1374"/>
    </location>
</feature>
<evidence type="ECO:0000259" key="8">
    <source>
        <dbReference type="PROSITE" id="PS51819"/>
    </source>
</evidence>
<dbReference type="Pfam" id="PF07738">
    <property type="entry name" value="Sad1_UNC"/>
    <property type="match status" value="1"/>
</dbReference>
<gene>
    <name evidence="9" type="ORF">ACHAXA_002480</name>
</gene>
<dbReference type="Gene3D" id="3.10.180.10">
    <property type="entry name" value="2,3-Dihydroxybiphenyl 1,2-Dioxygenase, domain 1"/>
    <property type="match status" value="1"/>
</dbReference>
<keyword evidence="4" id="KW-1133">Transmembrane helix</keyword>
<keyword evidence="3" id="KW-0812">Transmembrane</keyword>
<dbReference type="Gene3D" id="2.60.120.260">
    <property type="entry name" value="Galactose-binding domain-like"/>
    <property type="match status" value="1"/>
</dbReference>
<keyword evidence="5" id="KW-0472">Membrane</keyword>
<evidence type="ECO:0000259" key="7">
    <source>
        <dbReference type="PROSITE" id="PS51469"/>
    </source>
</evidence>
<feature type="region of interest" description="Disordered" evidence="6">
    <location>
        <begin position="1318"/>
        <end position="1339"/>
    </location>
</feature>
<feature type="region of interest" description="Disordered" evidence="6">
    <location>
        <begin position="177"/>
        <end position="228"/>
    </location>
</feature>
<dbReference type="EMBL" id="JALLPB020000094">
    <property type="protein sequence ID" value="KAL3817720.1"/>
    <property type="molecule type" value="Genomic_DNA"/>
</dbReference>
<dbReference type="Proteomes" id="UP001530377">
    <property type="component" value="Unassembled WGS sequence"/>
</dbReference>
<dbReference type="GO" id="GO:0012505">
    <property type="term" value="C:endomembrane system"/>
    <property type="evidence" value="ECO:0007669"/>
    <property type="project" value="UniProtKB-SubCell"/>
</dbReference>
<dbReference type="FunFam" id="2.60.120.260:FF:000175">
    <property type="entry name" value="Sad1 / UNC family protein"/>
    <property type="match status" value="1"/>
</dbReference>
<dbReference type="SUPFAM" id="SSF54593">
    <property type="entry name" value="Glyoxalase/Bleomycin resistance protein/Dihydroxybiphenyl dioxygenase"/>
    <property type="match status" value="1"/>
</dbReference>
<dbReference type="SUPFAM" id="SSF110111">
    <property type="entry name" value="Ctag/Cox11"/>
    <property type="match status" value="1"/>
</dbReference>
<accession>A0ABD3RZV7</accession>
<feature type="region of interest" description="Disordered" evidence="6">
    <location>
        <begin position="1362"/>
        <end position="1382"/>
    </location>
</feature>
<sequence length="1518" mass="165701">MTEAMEKNGSDAAGASFDDVVHSSIDDEAVHSTEGAATADKESRGVATSDVDVDNSKSNESHVDVEDKYDEPVHGEKEKAPPAPRDMADSVTVLDEGESTEKLIILPNFAGDPIILPVKSKQKTKQKNTEPIQNSFVVGDVLDKELMQKVSEKHVAEIASNEELVRDAALVEELSHTGESYTTSSSQSHHVKSDHVDVGDPLDLKEDTPIVTNSTESKDKGDGEDGPRQIKLVDYASKLAGAQILEQSPSLKGSSNLLTGDKDKYSIAPCMDKKYIVIGLSEDILVKQIILSNYERYSSRVKEFQVLASQEYPTPSEDYWNSIGTYEAHSKSGEQAFELLEPTWARYLKIRFLSHYGNEHYCTLSQIKVHGSTMLQGFHEQWIESEKKDWESELEDGATVEGGGESEAKLSGEDGNMEIEGDTEVVEEKVNENVIGDSEIIAVDDSSIEVTQNNREADATEDASIVTVNYEVQSEFVSRTTVEGEQKGRKDSNRLHQETMASSMKEIGVEESSFVGQAPQGCDELLSEIDLDVKHSVEAAAAGHRGVEGEETQVQIAESNANNDILEDDYISISDNIERHKVASNVLDPINLEREYIPANGFINSSIDEVKSLIDASDVKKLDSLRITVPSVIAPIELGDRDEEGKVVKHPSDTKMEKKALAETPMKQMDDVNHSQATDETAKDYSKLKGEETSALIDIAKNGTKPEKGISNPKVDSRAEADSGPIVHEVLTDSEKDGKERSGIEKSTGELYAKLSRRFPHASCIQDLEFQAFKSKTLSVHAGSAGSVGGGAKMEPIFTKITSEIKSVQITQHQYEQFISALKTCYDAMFLDVVKDLDSIQENFNQRLSSLERDDFVSVMRTNGHLSPSSFGRSSVFPSTFTAMMHQIASATKIQERSNIFCAASLAICLLLLRRITQRNKVSGPGDKTIRNNGFKAIGKSTSAQLVGRMSYNSNPKKNDRNRRTRHICQIQEITAENNLPPELIAANDVVRELIAENNLLKKEAAQWVNFQGTDPASLPDPSESLHITSPLTTSSLRPPFRLSHIEHVVIRCRNFPVMFDFYHRILGCSIDEPLDDHVGRFGGALTHLRAGSCYIDLLCYDTRRLTDGGCDAVARMHAGGAGLDGGEKIVDVNFSPVASTLDHLCLRIDPFDRHRLLDYFENMNVDIVRRTTAGDTRLGADGVGPYLYLRDPEGNVIELKGRPIGDKAKSSLDEKAGKPSGEKTTAAAELLAERRRAALAQRRAYEHYRRRDGIEPTGGGGGPSSGSSTDERNARLAWYAAATVIGALGATYAAVPLYKVFCQTTGFGGTTQRVSLSDWAERREARESSSSGGGGGPGPGISRALWEKLIAASNVPREMLPGGSSGIGHGGGAAAASRGGRTWTDEEAAAKLASLRPRKDGRLITVRFDSTVGDVLPWTFVPAQLDVKVVPGETALSFFTATNKSDKAITGVATYNVHPPKVGLYFNKIQCFCFEEQRLLPGETVDMPGHLCGRGAVKHGCGEELRLTLFSGRKFSV</sequence>